<feature type="region of interest" description="Disordered" evidence="2">
    <location>
        <begin position="343"/>
        <end position="362"/>
    </location>
</feature>
<feature type="transmembrane region" description="Helical" evidence="3">
    <location>
        <begin position="85"/>
        <end position="104"/>
    </location>
</feature>
<comment type="subcellular location">
    <subcellularLocation>
        <location evidence="1">Membrane</location>
        <topology evidence="1">Multi-pass membrane protein</topology>
    </subcellularLocation>
</comment>
<reference evidence="5" key="1">
    <citation type="journal article" date="2023" name="Mol. Biol. Evol.">
        <title>Third-Generation Sequencing Reveals the Adaptive Role of the Epigenome in Three Deep-Sea Polychaetes.</title>
        <authorList>
            <person name="Perez M."/>
            <person name="Aroh O."/>
            <person name="Sun Y."/>
            <person name="Lan Y."/>
            <person name="Juniper S.K."/>
            <person name="Young C.R."/>
            <person name="Angers B."/>
            <person name="Qian P.Y."/>
        </authorList>
    </citation>
    <scope>NUCLEOTIDE SEQUENCE</scope>
    <source>
        <strain evidence="5">R07B-5</strain>
    </source>
</reference>
<keyword evidence="3" id="KW-1133">Transmembrane helix</keyword>
<evidence type="ECO:0000256" key="3">
    <source>
        <dbReference type="SAM" id="Phobius"/>
    </source>
</evidence>
<feature type="transmembrane region" description="Helical" evidence="3">
    <location>
        <begin position="378"/>
        <end position="397"/>
    </location>
</feature>
<evidence type="ECO:0000256" key="2">
    <source>
        <dbReference type="SAM" id="MobiDB-lite"/>
    </source>
</evidence>
<feature type="region of interest" description="Disordered" evidence="2">
    <location>
        <begin position="214"/>
        <end position="236"/>
    </location>
</feature>
<dbReference type="GO" id="GO:0016020">
    <property type="term" value="C:membrane"/>
    <property type="evidence" value="ECO:0007669"/>
    <property type="project" value="UniProtKB-SubCell"/>
</dbReference>
<dbReference type="InterPro" id="IPR011701">
    <property type="entry name" value="MFS"/>
</dbReference>
<sequence>MTSPVLQTRAAPDGGWGWVICLAAFICNVATDGILFSFGVFYAELLLWFGESKGRTALVGSLLMGTHLLVGPLTSALVNAWGMRIVTMTGALVIFFAFIVSSVAPNIGVLTITYGLIGGVGVSMVYIPSLLVVGFYFERRRALANGITACGSGVGMFVYAPLCHYLQQEYTWRGALFILAAVNIHCLACGALYRPLGARNKRLVSTAIVKADDDEPRCSHEPLPLSAAGTRPAAESALSPPARSRLYMQLFPSWSDTTWTTHVHRPRHLACHRSTTSLRHDPTTRQYDTAVSLRLSTPELSSESGKIKAKTTDTGPLFRKDIFYSGNLFKLYESQQLRHNVSRDHTTCDKVSKDGPEKQTLSSDRKFNSVRRLVQCSVLRNATFLLFMMSSVLWTAHSTVVTILPDYAMLRGYSGQHGALLMSVVGLTNTLGRVLAGWLADRATVTAISINSGALLLGGLTCLAFSATDHYTWLVAEAAVFGLCMAAWTSLRPIVLVELFGIDNLTNAFGWLAMFQGAAFCVGPPLAGVLYEKTMSYKVPFILAGGAFVTSGLLSLFISRQHCAKLMKHADSSDTDSSQVTDTH</sequence>
<dbReference type="GO" id="GO:0008028">
    <property type="term" value="F:monocarboxylic acid transmembrane transporter activity"/>
    <property type="evidence" value="ECO:0007669"/>
    <property type="project" value="TreeGrafter"/>
</dbReference>
<dbReference type="AlphaFoldDB" id="A0AAD9L483"/>
<keyword evidence="6" id="KW-1185">Reference proteome</keyword>
<evidence type="ECO:0000313" key="6">
    <source>
        <dbReference type="Proteomes" id="UP001209878"/>
    </source>
</evidence>
<feature type="transmembrane region" description="Helical" evidence="3">
    <location>
        <begin position="417"/>
        <end position="436"/>
    </location>
</feature>
<feature type="domain" description="Major facilitator superfamily (MFS) profile" evidence="4">
    <location>
        <begin position="16"/>
        <end position="563"/>
    </location>
</feature>
<dbReference type="PANTHER" id="PTHR11360">
    <property type="entry name" value="MONOCARBOXYLATE TRANSPORTER"/>
    <property type="match status" value="1"/>
</dbReference>
<dbReference type="InterPro" id="IPR036259">
    <property type="entry name" value="MFS_trans_sf"/>
</dbReference>
<dbReference type="CDD" id="cd17352">
    <property type="entry name" value="MFS_MCT_SLC16"/>
    <property type="match status" value="1"/>
</dbReference>
<dbReference type="Pfam" id="PF07690">
    <property type="entry name" value="MFS_1"/>
    <property type="match status" value="2"/>
</dbReference>
<organism evidence="5 6">
    <name type="scientific">Ridgeia piscesae</name>
    <name type="common">Tubeworm</name>
    <dbReference type="NCBI Taxonomy" id="27915"/>
    <lineage>
        <taxon>Eukaryota</taxon>
        <taxon>Metazoa</taxon>
        <taxon>Spiralia</taxon>
        <taxon>Lophotrochozoa</taxon>
        <taxon>Annelida</taxon>
        <taxon>Polychaeta</taxon>
        <taxon>Sedentaria</taxon>
        <taxon>Canalipalpata</taxon>
        <taxon>Sabellida</taxon>
        <taxon>Siboglinidae</taxon>
        <taxon>Ridgeia</taxon>
    </lineage>
</organism>
<feature type="transmembrane region" description="Helical" evidence="3">
    <location>
        <begin position="448"/>
        <end position="467"/>
    </location>
</feature>
<feature type="transmembrane region" description="Helical" evidence="3">
    <location>
        <begin position="58"/>
        <end position="78"/>
    </location>
</feature>
<keyword evidence="3" id="KW-0472">Membrane</keyword>
<dbReference type="SUPFAM" id="SSF103473">
    <property type="entry name" value="MFS general substrate transporter"/>
    <property type="match status" value="1"/>
</dbReference>
<name>A0AAD9L483_RIDPI</name>
<proteinExistence type="predicted"/>
<feature type="transmembrane region" description="Helical" evidence="3">
    <location>
        <begin position="473"/>
        <end position="497"/>
    </location>
</feature>
<dbReference type="Proteomes" id="UP001209878">
    <property type="component" value="Unassembled WGS sequence"/>
</dbReference>
<gene>
    <name evidence="5" type="ORF">NP493_350g02042</name>
</gene>
<evidence type="ECO:0000259" key="4">
    <source>
        <dbReference type="PROSITE" id="PS50850"/>
    </source>
</evidence>
<feature type="transmembrane region" description="Helical" evidence="3">
    <location>
        <begin position="537"/>
        <end position="558"/>
    </location>
</feature>
<feature type="transmembrane region" description="Helical" evidence="3">
    <location>
        <begin position="509"/>
        <end position="531"/>
    </location>
</feature>
<feature type="transmembrane region" description="Helical" evidence="3">
    <location>
        <begin position="16"/>
        <end position="38"/>
    </location>
</feature>
<dbReference type="Gene3D" id="1.20.1250.20">
    <property type="entry name" value="MFS general substrate transporter like domains"/>
    <property type="match status" value="2"/>
</dbReference>
<feature type="transmembrane region" description="Helical" evidence="3">
    <location>
        <begin position="116"/>
        <end position="137"/>
    </location>
</feature>
<keyword evidence="3" id="KW-0812">Transmembrane</keyword>
<feature type="transmembrane region" description="Helical" evidence="3">
    <location>
        <begin position="174"/>
        <end position="193"/>
    </location>
</feature>
<feature type="transmembrane region" description="Helical" evidence="3">
    <location>
        <begin position="142"/>
        <end position="162"/>
    </location>
</feature>
<evidence type="ECO:0000256" key="1">
    <source>
        <dbReference type="ARBA" id="ARBA00004141"/>
    </source>
</evidence>
<evidence type="ECO:0000313" key="5">
    <source>
        <dbReference type="EMBL" id="KAK2182540.1"/>
    </source>
</evidence>
<accession>A0AAD9L483</accession>
<dbReference type="EMBL" id="JAODUO010000350">
    <property type="protein sequence ID" value="KAK2182540.1"/>
    <property type="molecule type" value="Genomic_DNA"/>
</dbReference>
<dbReference type="PROSITE" id="PS50850">
    <property type="entry name" value="MFS"/>
    <property type="match status" value="1"/>
</dbReference>
<comment type="caution">
    <text evidence="5">The sequence shown here is derived from an EMBL/GenBank/DDBJ whole genome shotgun (WGS) entry which is preliminary data.</text>
</comment>
<dbReference type="InterPro" id="IPR020846">
    <property type="entry name" value="MFS_dom"/>
</dbReference>
<dbReference type="PANTHER" id="PTHR11360:SF286">
    <property type="entry name" value="GH22266P"/>
    <property type="match status" value="1"/>
</dbReference>
<dbReference type="InterPro" id="IPR050327">
    <property type="entry name" value="Proton-linked_MCT"/>
</dbReference>
<protein>
    <recommendedName>
        <fullName evidence="4">Major facilitator superfamily (MFS) profile domain-containing protein</fullName>
    </recommendedName>
</protein>